<reference evidence="2" key="1">
    <citation type="submission" date="2020-03" db="EMBL/GenBank/DDBJ databases">
        <title>The deep terrestrial virosphere.</title>
        <authorList>
            <person name="Holmfeldt K."/>
            <person name="Nilsson E."/>
            <person name="Simone D."/>
            <person name="Lopez-Fernandez M."/>
            <person name="Wu X."/>
            <person name="de Brujin I."/>
            <person name="Lundin D."/>
            <person name="Andersson A."/>
            <person name="Bertilsson S."/>
            <person name="Dopson M."/>
        </authorList>
    </citation>
    <scope>NUCLEOTIDE SEQUENCE</scope>
    <source>
        <strain evidence="2">MM415A00845</strain>
        <strain evidence="1">MM415B01226</strain>
    </source>
</reference>
<accession>A0A6M3KDC0</accession>
<gene>
    <name evidence="2" type="ORF">MM415A00845_0003</name>
    <name evidence="1" type="ORF">MM415B01226_0005</name>
</gene>
<evidence type="ECO:0000313" key="2">
    <source>
        <dbReference type="EMBL" id="QJA79654.1"/>
    </source>
</evidence>
<dbReference type="EMBL" id="MT142390">
    <property type="protein sequence ID" value="QJA79654.1"/>
    <property type="molecule type" value="Genomic_DNA"/>
</dbReference>
<dbReference type="EMBL" id="MT141386">
    <property type="protein sequence ID" value="QJA59821.1"/>
    <property type="molecule type" value="Genomic_DNA"/>
</dbReference>
<protein>
    <submittedName>
        <fullName evidence="2">Uncharacterized protein</fullName>
    </submittedName>
</protein>
<dbReference type="AlphaFoldDB" id="A0A6M3KDC0"/>
<organism evidence="2">
    <name type="scientific">viral metagenome</name>
    <dbReference type="NCBI Taxonomy" id="1070528"/>
    <lineage>
        <taxon>unclassified sequences</taxon>
        <taxon>metagenomes</taxon>
        <taxon>organismal metagenomes</taxon>
    </lineage>
</organism>
<dbReference type="Gene3D" id="3.30.40.10">
    <property type="entry name" value="Zinc/RING finger domain, C3HC4 (zinc finger)"/>
    <property type="match status" value="1"/>
</dbReference>
<sequence>MEYTNERCNVCGGFAGFETSPEGEKCDVCERWICADCVNWSMTSESQTLCVECSPKGSNMEYTKGDWRVAGLYNIEGEMVFEIAGNDDDGCIVARVPTKIYDEREEMEEAEDNAHLIAAAPAMYEALKGLASAYNIDVESVIVNQDPHYWKVALQAIAKAEGVDRVWYNKE</sequence>
<dbReference type="InterPro" id="IPR013083">
    <property type="entry name" value="Znf_RING/FYVE/PHD"/>
</dbReference>
<proteinExistence type="predicted"/>
<evidence type="ECO:0000313" key="1">
    <source>
        <dbReference type="EMBL" id="QJA59821.1"/>
    </source>
</evidence>
<name>A0A6M3KDC0_9ZZZZ</name>